<reference evidence="2 3" key="1">
    <citation type="submission" date="2019-12" db="EMBL/GenBank/DDBJ databases">
        <authorList>
            <person name="Woiski C."/>
        </authorList>
    </citation>
    <scope>NUCLEOTIDE SEQUENCE [LARGE SCALE GENOMIC DNA]</scope>
    <source>
        <strain evidence="2 3">BOE100</strain>
    </source>
</reference>
<dbReference type="AlphaFoldDB" id="A0A7V8EEN7"/>
<evidence type="ECO:0000313" key="2">
    <source>
        <dbReference type="EMBL" id="KAF0253371.1"/>
    </source>
</evidence>
<dbReference type="SUPFAM" id="SSF56399">
    <property type="entry name" value="ADP-ribosylation"/>
    <property type="match status" value="1"/>
</dbReference>
<evidence type="ECO:0000313" key="3">
    <source>
        <dbReference type="Proteomes" id="UP000442695"/>
    </source>
</evidence>
<sequence length="359" mass="39560">MESCAMATNNPVKDSVIGRVQQVSGRLYRFFCGNRLACEKQAASFVSIFQFNGQLLAQRDGDGVNFFASLLVTDSQSSVLGVVSADCSSWPIAYTPYGWRSPSMKTAVNGFNGERPDSVTQNYLLGNGCRQFNMSLRRFYSPDSLSPFGAGGLNFYCYCVGDPINLHDPDGRNSKPNWTPKLPVHKLLANSQRRVAVNTEYFNLNIVGYKNLRWNTRPRSDSAPSLAVSPPPLGQAPKGWDRIGSHGGRVDDAKSLLRGLDPAFLTRRSGGQESGAGFYMAVDPSSWPMFSTAPGLQSFHVYTQNMDRLKLGEHIDFTPAINQSGPMQIIIRQSAYPMIAVREQSVGAMVRPRSYEAPF</sequence>
<feature type="region of interest" description="Disordered" evidence="1">
    <location>
        <begin position="220"/>
        <end position="242"/>
    </location>
</feature>
<dbReference type="Gene3D" id="2.180.10.10">
    <property type="entry name" value="RHS repeat-associated core"/>
    <property type="match status" value="1"/>
</dbReference>
<comment type="caution">
    <text evidence="2">The sequence shown here is derived from an EMBL/GenBank/DDBJ whole genome shotgun (WGS) entry which is preliminary data.</text>
</comment>
<name>A0A7V8EEN7_PSEPU</name>
<dbReference type="EMBL" id="WOWR01000027">
    <property type="protein sequence ID" value="KAF0253371.1"/>
    <property type="molecule type" value="Genomic_DNA"/>
</dbReference>
<accession>A0A7V8EEN7</accession>
<proteinExistence type="predicted"/>
<dbReference type="NCBIfam" id="TIGR03696">
    <property type="entry name" value="Rhs_assc_core"/>
    <property type="match status" value="1"/>
</dbReference>
<evidence type="ECO:0000256" key="1">
    <source>
        <dbReference type="SAM" id="MobiDB-lite"/>
    </source>
</evidence>
<dbReference type="InterPro" id="IPR022385">
    <property type="entry name" value="Rhs_assc_core"/>
</dbReference>
<gene>
    <name evidence="2" type="ORF">GN299_18630</name>
</gene>
<protein>
    <recommendedName>
        <fullName evidence="4">RHS repeat-associated core domain-containing protein</fullName>
    </recommendedName>
</protein>
<evidence type="ECO:0008006" key="4">
    <source>
        <dbReference type="Google" id="ProtNLM"/>
    </source>
</evidence>
<dbReference type="Proteomes" id="UP000442695">
    <property type="component" value="Unassembled WGS sequence"/>
</dbReference>
<organism evidence="2 3">
    <name type="scientific">Pseudomonas putida</name>
    <name type="common">Arthrobacter siderocapsulatus</name>
    <dbReference type="NCBI Taxonomy" id="303"/>
    <lineage>
        <taxon>Bacteria</taxon>
        <taxon>Pseudomonadati</taxon>
        <taxon>Pseudomonadota</taxon>
        <taxon>Gammaproteobacteria</taxon>
        <taxon>Pseudomonadales</taxon>
        <taxon>Pseudomonadaceae</taxon>
        <taxon>Pseudomonas</taxon>
    </lineage>
</organism>